<dbReference type="RefSeq" id="WP_016200489.1">
    <property type="nucleotide sequence ID" value="NZ_CP014338.1"/>
</dbReference>
<dbReference type="OrthoDB" id="1453751at2"/>
<keyword evidence="1" id="KW-1133">Transmembrane helix</keyword>
<evidence type="ECO:0000256" key="1">
    <source>
        <dbReference type="SAM" id="Phobius"/>
    </source>
</evidence>
<evidence type="ECO:0000313" key="2">
    <source>
        <dbReference type="EMBL" id="OOH95188.1"/>
    </source>
</evidence>
<dbReference type="KEGG" id="emg:BBD33_15925"/>
<name>A0A1V3TZC1_ELIME</name>
<keyword evidence="1" id="KW-0472">Membrane</keyword>
<evidence type="ECO:0000313" key="3">
    <source>
        <dbReference type="Proteomes" id="UP000188947"/>
    </source>
</evidence>
<dbReference type="GeneID" id="48544923"/>
<gene>
    <name evidence="2" type="ORF">BMF97_10125</name>
</gene>
<organism evidence="2 3">
    <name type="scientific">Elizabethkingia meningoseptica</name>
    <name type="common">Chryseobacterium meningosepticum</name>
    <dbReference type="NCBI Taxonomy" id="238"/>
    <lineage>
        <taxon>Bacteria</taxon>
        <taxon>Pseudomonadati</taxon>
        <taxon>Bacteroidota</taxon>
        <taxon>Flavobacteriia</taxon>
        <taxon>Flavobacteriales</taxon>
        <taxon>Weeksellaceae</taxon>
        <taxon>Elizabethkingia</taxon>
    </lineage>
</organism>
<comment type="caution">
    <text evidence="2">The sequence shown here is derived from an EMBL/GenBank/DDBJ whole genome shotgun (WGS) entry which is preliminary data.</text>
</comment>
<protein>
    <submittedName>
        <fullName evidence="2">Uncharacterized protein</fullName>
    </submittedName>
</protein>
<dbReference type="eggNOG" id="ENOG502ZZQJ">
    <property type="taxonomic scope" value="Bacteria"/>
</dbReference>
<keyword evidence="3" id="KW-1185">Reference proteome</keyword>
<keyword evidence="1" id="KW-0812">Transmembrane</keyword>
<accession>A0A1V3TZC1</accession>
<dbReference type="AlphaFoldDB" id="A0A1V3TZC1"/>
<sequence length="99" mass="11324">MILLLTIIIITVLQITAYILLDKYGLKNWKYLVLGLVLLTDLFMPPGFFVERKPGEIVKCGMQELSVKMFFMVFGGIAAIITHLVYIVVKKYTLKNKNI</sequence>
<feature type="transmembrane region" description="Helical" evidence="1">
    <location>
        <begin position="70"/>
        <end position="89"/>
    </location>
</feature>
<dbReference type="EMBL" id="MPOG01000011">
    <property type="protein sequence ID" value="OOH95188.1"/>
    <property type="molecule type" value="Genomic_DNA"/>
</dbReference>
<reference evidence="2 3" key="1">
    <citation type="submission" date="2016-11" db="EMBL/GenBank/DDBJ databases">
        <title>Genome sequence and comparative genomic analysis of clinical strain Elizabethkingia meningoseptica 61421 PRCM.</title>
        <authorList>
            <person name="Wang M."/>
            <person name="Hu S."/>
            <person name="Cao L."/>
            <person name="Jiang T."/>
            <person name="Zhou Y."/>
            <person name="Ming D."/>
        </authorList>
    </citation>
    <scope>NUCLEOTIDE SEQUENCE [LARGE SCALE GENOMIC DNA]</scope>
    <source>
        <strain evidence="2 3">61421 PRCM</strain>
    </source>
</reference>
<proteinExistence type="predicted"/>
<dbReference type="Proteomes" id="UP000188947">
    <property type="component" value="Unassembled WGS sequence"/>
</dbReference>
<feature type="transmembrane region" description="Helical" evidence="1">
    <location>
        <begin position="31"/>
        <end position="50"/>
    </location>
</feature>